<comment type="caution">
    <text evidence="1">The sequence shown here is derived from an EMBL/GenBank/DDBJ whole genome shotgun (WGS) entry which is preliminary data.</text>
</comment>
<name>A0ACB8STC0_9AGAM</name>
<keyword evidence="2" id="KW-1185">Reference proteome</keyword>
<protein>
    <submittedName>
        <fullName evidence="1">Uncharacterized protein</fullName>
    </submittedName>
</protein>
<organism evidence="1 2">
    <name type="scientific">Artomyces pyxidatus</name>
    <dbReference type="NCBI Taxonomy" id="48021"/>
    <lineage>
        <taxon>Eukaryota</taxon>
        <taxon>Fungi</taxon>
        <taxon>Dikarya</taxon>
        <taxon>Basidiomycota</taxon>
        <taxon>Agaricomycotina</taxon>
        <taxon>Agaricomycetes</taxon>
        <taxon>Russulales</taxon>
        <taxon>Auriscalpiaceae</taxon>
        <taxon>Artomyces</taxon>
    </lineage>
</organism>
<dbReference type="EMBL" id="MU277229">
    <property type="protein sequence ID" value="KAI0059041.1"/>
    <property type="molecule type" value="Genomic_DNA"/>
</dbReference>
<accession>A0ACB8STC0</accession>
<sequence>MSKRRMHGQHRRQHFLILQSVTFGAPTDPATASDPHTSPLSRPSSSHTLYPARAHRLSHYTPSPSPSQASARASWVAATSSPSPSTAFWAGANPSATGHTDPHLCPFPDSRRGAVEEVTGCLVRAHGTRGHARAPGEAERGAGALLTVADAGASTVAVGGRVSRLNPSPSPSPSLNLSPKSLTSPSRMRRILPPASRGAAP</sequence>
<gene>
    <name evidence="1" type="ORF">BV25DRAFT_1164089</name>
</gene>
<proteinExistence type="predicted"/>
<dbReference type="Proteomes" id="UP000814140">
    <property type="component" value="Unassembled WGS sequence"/>
</dbReference>
<evidence type="ECO:0000313" key="1">
    <source>
        <dbReference type="EMBL" id="KAI0059041.1"/>
    </source>
</evidence>
<reference evidence="1" key="2">
    <citation type="journal article" date="2022" name="New Phytol.">
        <title>Evolutionary transition to the ectomycorrhizal habit in the genomes of a hyperdiverse lineage of mushroom-forming fungi.</title>
        <authorList>
            <person name="Looney B."/>
            <person name="Miyauchi S."/>
            <person name="Morin E."/>
            <person name="Drula E."/>
            <person name="Courty P.E."/>
            <person name="Kohler A."/>
            <person name="Kuo A."/>
            <person name="LaButti K."/>
            <person name="Pangilinan J."/>
            <person name="Lipzen A."/>
            <person name="Riley R."/>
            <person name="Andreopoulos W."/>
            <person name="He G."/>
            <person name="Johnson J."/>
            <person name="Nolan M."/>
            <person name="Tritt A."/>
            <person name="Barry K.W."/>
            <person name="Grigoriev I.V."/>
            <person name="Nagy L.G."/>
            <person name="Hibbett D."/>
            <person name="Henrissat B."/>
            <person name="Matheny P.B."/>
            <person name="Labbe J."/>
            <person name="Martin F.M."/>
        </authorList>
    </citation>
    <scope>NUCLEOTIDE SEQUENCE</scope>
    <source>
        <strain evidence="1">HHB10654</strain>
    </source>
</reference>
<evidence type="ECO:0000313" key="2">
    <source>
        <dbReference type="Proteomes" id="UP000814140"/>
    </source>
</evidence>
<reference evidence="1" key="1">
    <citation type="submission" date="2021-03" db="EMBL/GenBank/DDBJ databases">
        <authorList>
            <consortium name="DOE Joint Genome Institute"/>
            <person name="Ahrendt S."/>
            <person name="Looney B.P."/>
            <person name="Miyauchi S."/>
            <person name="Morin E."/>
            <person name="Drula E."/>
            <person name="Courty P.E."/>
            <person name="Chicoki N."/>
            <person name="Fauchery L."/>
            <person name="Kohler A."/>
            <person name="Kuo A."/>
            <person name="Labutti K."/>
            <person name="Pangilinan J."/>
            <person name="Lipzen A."/>
            <person name="Riley R."/>
            <person name="Andreopoulos W."/>
            <person name="He G."/>
            <person name="Johnson J."/>
            <person name="Barry K.W."/>
            <person name="Grigoriev I.V."/>
            <person name="Nagy L."/>
            <person name="Hibbett D."/>
            <person name="Henrissat B."/>
            <person name="Matheny P.B."/>
            <person name="Labbe J."/>
            <person name="Martin F."/>
        </authorList>
    </citation>
    <scope>NUCLEOTIDE SEQUENCE</scope>
    <source>
        <strain evidence="1">HHB10654</strain>
    </source>
</reference>